<gene>
    <name evidence="1" type="ORF">DIS24_g11525</name>
</gene>
<evidence type="ECO:0000313" key="2">
    <source>
        <dbReference type="Proteomes" id="UP001175001"/>
    </source>
</evidence>
<organism evidence="1 2">
    <name type="scientific">Lasiodiplodia hormozganensis</name>
    <dbReference type="NCBI Taxonomy" id="869390"/>
    <lineage>
        <taxon>Eukaryota</taxon>
        <taxon>Fungi</taxon>
        <taxon>Dikarya</taxon>
        <taxon>Ascomycota</taxon>
        <taxon>Pezizomycotina</taxon>
        <taxon>Dothideomycetes</taxon>
        <taxon>Dothideomycetes incertae sedis</taxon>
        <taxon>Botryosphaeriales</taxon>
        <taxon>Botryosphaeriaceae</taxon>
        <taxon>Lasiodiplodia</taxon>
    </lineage>
</organism>
<dbReference type="EMBL" id="JAUJDW010000172">
    <property type="protein sequence ID" value="KAK0618784.1"/>
    <property type="molecule type" value="Genomic_DNA"/>
</dbReference>
<evidence type="ECO:0000313" key="1">
    <source>
        <dbReference type="EMBL" id="KAK0618784.1"/>
    </source>
</evidence>
<sequence length="296" mass="34413">MHLFNKFKHDNTVVTPHIQATDFFKQVDYQLFVHSLIGLDNPEATALNLSHSAYNQHSNHVSHSLPDLCKSFTLRTAHKHYYNSVIRFNTNHFQHALYESSDYNVHEHFNQEHSNHTPDNCTNSTSIHNFDNYSSLAYNQHLSSPPTTHHLIYAFFAHPPYNTSYDNPNTHHLFHEHTFYYKYHKYTYSHKSTCGFDHKNSIYDIHNKLIFTSPSDKRSTNNKPYNTFTYNHVPITILVTTLDTTLGTINAISATTATPFSSLQQFLFHRTTTSSSELALDTFTSKQFRKCDSRDE</sequence>
<keyword evidence="2" id="KW-1185">Reference proteome</keyword>
<reference evidence="1" key="1">
    <citation type="submission" date="2023-06" db="EMBL/GenBank/DDBJ databases">
        <title>Multi-omics analyses reveal the molecular pathogenesis toolkit of Lasiodiplodia hormozganensis, a cross-kingdom pathogen.</title>
        <authorList>
            <person name="Felix C."/>
            <person name="Meneses R."/>
            <person name="Goncalves M.F.M."/>
            <person name="Tilleman L."/>
            <person name="Duarte A.S."/>
            <person name="Jorrin-Novo J.V."/>
            <person name="Van De Peer Y."/>
            <person name="Deforce D."/>
            <person name="Van Nieuwerburgh F."/>
            <person name="Esteves A.C."/>
            <person name="Alves A."/>
        </authorList>
    </citation>
    <scope>NUCLEOTIDE SEQUENCE</scope>
    <source>
        <strain evidence="1">CBS 339.90</strain>
    </source>
</reference>
<dbReference type="AlphaFoldDB" id="A0AA40BZ36"/>
<protein>
    <submittedName>
        <fullName evidence="1">Uncharacterized protein</fullName>
    </submittedName>
</protein>
<accession>A0AA40BZ36</accession>
<comment type="caution">
    <text evidence="1">The sequence shown here is derived from an EMBL/GenBank/DDBJ whole genome shotgun (WGS) entry which is preliminary data.</text>
</comment>
<name>A0AA40BZ36_9PEZI</name>
<proteinExistence type="predicted"/>
<dbReference type="Proteomes" id="UP001175001">
    <property type="component" value="Unassembled WGS sequence"/>
</dbReference>